<evidence type="ECO:0000256" key="2">
    <source>
        <dbReference type="ARBA" id="ARBA00006997"/>
    </source>
</evidence>
<evidence type="ECO:0000256" key="10">
    <source>
        <dbReference type="ARBA" id="ARBA00048567"/>
    </source>
</evidence>
<sequence length="170" mass="19166">MTQIILVGFMGAGKTTVGAQLALALNTYQRDLDQVIEQQLGESIGSFFAREGEPAFRLFETKMLRENAALDVILSTGGGIVMQAQNRDILKQSGAPVIYLKTQPEAILQRLRGNLDRPLLNQLDRESFLDLWQYREPLYQAVADFTIVTDKLTPTEITEQIINQLNVRKR</sequence>
<evidence type="ECO:0000256" key="7">
    <source>
        <dbReference type="ARBA" id="ARBA00022777"/>
    </source>
</evidence>
<keyword evidence="6 11" id="KW-0547">Nucleotide-binding</keyword>
<dbReference type="GO" id="GO:0009073">
    <property type="term" value="P:aromatic amino acid family biosynthetic process"/>
    <property type="evidence" value="ECO:0007669"/>
    <property type="project" value="UniProtKB-KW"/>
</dbReference>
<evidence type="ECO:0000256" key="3">
    <source>
        <dbReference type="ARBA" id="ARBA00012154"/>
    </source>
</evidence>
<dbReference type="GO" id="GO:0004765">
    <property type="term" value="F:shikimate kinase activity"/>
    <property type="evidence" value="ECO:0007669"/>
    <property type="project" value="UniProtKB-UniRule"/>
</dbReference>
<keyword evidence="11" id="KW-0963">Cytoplasm</keyword>
<dbReference type="PROSITE" id="PS01128">
    <property type="entry name" value="SHIKIMATE_KINASE"/>
    <property type="match status" value="1"/>
</dbReference>
<feature type="binding site" evidence="11">
    <location>
        <position position="15"/>
    </location>
    <ligand>
        <name>Mg(2+)</name>
        <dbReference type="ChEBI" id="CHEBI:18420"/>
    </ligand>
</feature>
<dbReference type="EMBL" id="AWTT01000013">
    <property type="protein sequence ID" value="KIS03668.1"/>
    <property type="molecule type" value="Genomic_DNA"/>
</dbReference>
<evidence type="ECO:0000256" key="11">
    <source>
        <dbReference type="HAMAP-Rule" id="MF_00109"/>
    </source>
</evidence>
<dbReference type="GO" id="GO:0009423">
    <property type="term" value="P:chorismate biosynthetic process"/>
    <property type="evidence" value="ECO:0007669"/>
    <property type="project" value="UniProtKB-UniRule"/>
</dbReference>
<dbReference type="UniPathway" id="UPA00053">
    <property type="reaction ID" value="UER00088"/>
</dbReference>
<feature type="binding site" evidence="11">
    <location>
        <begin position="11"/>
        <end position="16"/>
    </location>
    <ligand>
        <name>ATP</name>
        <dbReference type="ChEBI" id="CHEBI:30616"/>
    </ligand>
</feature>
<comment type="pathway">
    <text evidence="1 11">Metabolic intermediate biosynthesis; chorismate biosynthesis; chorismate from D-erythrose 4-phosphate and phosphoenolpyruvate: step 5/7.</text>
</comment>
<dbReference type="STRING" id="1335616.WDC_0747"/>
<dbReference type="PANTHER" id="PTHR21087">
    <property type="entry name" value="SHIKIMATE KINASE"/>
    <property type="match status" value="1"/>
</dbReference>
<feature type="binding site" evidence="11">
    <location>
        <position position="78"/>
    </location>
    <ligand>
        <name>substrate</name>
    </ligand>
</feature>
<keyword evidence="5 11" id="KW-0808">Transferase</keyword>
<feature type="binding site" evidence="11">
    <location>
        <position position="33"/>
    </location>
    <ligand>
        <name>substrate</name>
    </ligand>
</feature>
<reference evidence="12 13" key="1">
    <citation type="submission" date="2013-08" db="EMBL/GenBank/DDBJ databases">
        <title>Lactobacillus wasatchii sp. WDC04, a late gas producing bacteria isolated from aged chedder cheese.</title>
        <authorList>
            <person name="Oberg C.J."/>
            <person name="Culumber M."/>
            <person name="McMahon D.J."/>
            <person name="Broadbent J.R."/>
            <person name="Oberg T.S."/>
            <person name="Ortaki F."/>
        </authorList>
    </citation>
    <scope>NUCLEOTIDE SEQUENCE [LARGE SCALE GENOMIC DNA]</scope>
    <source>
        <strain evidence="12 13">WDC04</strain>
    </source>
</reference>
<gene>
    <name evidence="11 12" type="primary">aroK</name>
    <name evidence="12" type="ORF">WDC_0747</name>
</gene>
<comment type="catalytic activity">
    <reaction evidence="10 11">
        <text>shikimate + ATP = 3-phosphoshikimate + ADP + H(+)</text>
        <dbReference type="Rhea" id="RHEA:13121"/>
        <dbReference type="ChEBI" id="CHEBI:15378"/>
        <dbReference type="ChEBI" id="CHEBI:30616"/>
        <dbReference type="ChEBI" id="CHEBI:36208"/>
        <dbReference type="ChEBI" id="CHEBI:145989"/>
        <dbReference type="ChEBI" id="CHEBI:456216"/>
        <dbReference type="EC" id="2.7.1.71"/>
    </reaction>
</comment>
<dbReference type="InterPro" id="IPR027417">
    <property type="entry name" value="P-loop_NTPase"/>
</dbReference>
<keyword evidence="13" id="KW-1185">Reference proteome</keyword>
<comment type="caution">
    <text evidence="11">Lacks conserved residue(s) required for the propagation of feature annotation.</text>
</comment>
<dbReference type="RefSeq" id="WP_156126988.1">
    <property type="nucleotide sequence ID" value="NZ_AWTT01000013.1"/>
</dbReference>
<comment type="similarity">
    <text evidence="2 11">Belongs to the shikimate kinase family.</text>
</comment>
<dbReference type="PATRIC" id="fig|1335616.4.peg.745"/>
<dbReference type="InterPro" id="IPR000623">
    <property type="entry name" value="Shikimate_kinase/TSH1"/>
</dbReference>
<dbReference type="OrthoDB" id="9800332at2"/>
<dbReference type="GO" id="GO:0005829">
    <property type="term" value="C:cytosol"/>
    <property type="evidence" value="ECO:0007669"/>
    <property type="project" value="TreeGrafter"/>
</dbReference>
<comment type="cofactor">
    <cofactor evidence="11">
        <name>Mg(2+)</name>
        <dbReference type="ChEBI" id="CHEBI:18420"/>
    </cofactor>
    <text evidence="11">Binds 1 Mg(2+) ion per subunit.</text>
</comment>
<proteinExistence type="inferred from homology"/>
<keyword evidence="11" id="KW-0460">Magnesium</keyword>
<feature type="binding site" evidence="11">
    <location>
        <position position="135"/>
    </location>
    <ligand>
        <name>substrate</name>
    </ligand>
</feature>
<dbReference type="InterPro" id="IPR023000">
    <property type="entry name" value="Shikimate_kinase_CS"/>
</dbReference>
<accession>A0A0D0Y5U7</accession>
<dbReference type="SUPFAM" id="SSF52540">
    <property type="entry name" value="P-loop containing nucleoside triphosphate hydrolases"/>
    <property type="match status" value="1"/>
</dbReference>
<comment type="subunit">
    <text evidence="11">Monomer.</text>
</comment>
<name>A0A0D0Y5U7_9LACO</name>
<evidence type="ECO:0000313" key="13">
    <source>
        <dbReference type="Proteomes" id="UP000032279"/>
    </source>
</evidence>
<feature type="binding site" evidence="11">
    <location>
        <position position="117"/>
    </location>
    <ligand>
        <name>ATP</name>
        <dbReference type="ChEBI" id="CHEBI:30616"/>
    </ligand>
</feature>
<dbReference type="PRINTS" id="PR01100">
    <property type="entry name" value="SHIKIMTKNASE"/>
</dbReference>
<dbReference type="Gene3D" id="3.40.50.300">
    <property type="entry name" value="P-loop containing nucleotide triphosphate hydrolases"/>
    <property type="match status" value="1"/>
</dbReference>
<evidence type="ECO:0000256" key="8">
    <source>
        <dbReference type="ARBA" id="ARBA00022840"/>
    </source>
</evidence>
<keyword evidence="4 11" id="KW-0028">Amino-acid biosynthesis</keyword>
<dbReference type="CDD" id="cd00464">
    <property type="entry name" value="SK"/>
    <property type="match status" value="1"/>
</dbReference>
<comment type="function">
    <text evidence="11">Catalyzes the specific phosphorylation of the 3-hydroxyl group of shikimic acid using ATP as a cosubstrate.</text>
</comment>
<dbReference type="HAMAP" id="MF_00109">
    <property type="entry name" value="Shikimate_kinase"/>
    <property type="match status" value="1"/>
</dbReference>
<comment type="caution">
    <text evidence="12">The sequence shown here is derived from an EMBL/GenBank/DDBJ whole genome shotgun (WGS) entry which is preliminary data.</text>
</comment>
<keyword evidence="11" id="KW-0479">Metal-binding</keyword>
<evidence type="ECO:0000256" key="5">
    <source>
        <dbReference type="ARBA" id="ARBA00022679"/>
    </source>
</evidence>
<evidence type="ECO:0000313" key="12">
    <source>
        <dbReference type="EMBL" id="KIS03668.1"/>
    </source>
</evidence>
<organism evidence="12 13">
    <name type="scientific">Paucilactobacillus wasatchensis</name>
    <dbReference type="NCBI Taxonomy" id="1335616"/>
    <lineage>
        <taxon>Bacteria</taxon>
        <taxon>Bacillati</taxon>
        <taxon>Bacillota</taxon>
        <taxon>Bacilli</taxon>
        <taxon>Lactobacillales</taxon>
        <taxon>Lactobacillaceae</taxon>
        <taxon>Paucilactobacillus</taxon>
    </lineage>
</organism>
<dbReference type="PANTHER" id="PTHR21087:SF16">
    <property type="entry name" value="SHIKIMATE KINASE 1, CHLOROPLASTIC"/>
    <property type="match status" value="1"/>
</dbReference>
<protein>
    <recommendedName>
        <fullName evidence="3 11">Shikimate kinase</fullName>
        <shortName evidence="11">SK</shortName>
        <ecNumber evidence="3 11">2.7.1.71</ecNumber>
    </recommendedName>
</protein>
<dbReference type="InterPro" id="IPR031322">
    <property type="entry name" value="Shikimate/glucono_kinase"/>
</dbReference>
<dbReference type="GO" id="GO:0005524">
    <property type="term" value="F:ATP binding"/>
    <property type="evidence" value="ECO:0007669"/>
    <property type="project" value="UniProtKB-UniRule"/>
</dbReference>
<dbReference type="GO" id="GO:0000287">
    <property type="term" value="F:magnesium ion binding"/>
    <property type="evidence" value="ECO:0007669"/>
    <property type="project" value="UniProtKB-UniRule"/>
</dbReference>
<dbReference type="EC" id="2.7.1.71" evidence="3 11"/>
<keyword evidence="8 11" id="KW-0067">ATP-binding</keyword>
<comment type="subcellular location">
    <subcellularLocation>
        <location evidence="11">Cytoplasm</location>
    </subcellularLocation>
</comment>
<dbReference type="GO" id="GO:0008652">
    <property type="term" value="P:amino acid biosynthetic process"/>
    <property type="evidence" value="ECO:0007669"/>
    <property type="project" value="UniProtKB-KW"/>
</dbReference>
<keyword evidence="7 11" id="KW-0418">Kinase</keyword>
<feature type="binding site" evidence="11">
    <location>
        <position position="57"/>
    </location>
    <ligand>
        <name>substrate</name>
    </ligand>
</feature>
<dbReference type="AlphaFoldDB" id="A0A0D0Y5U7"/>
<evidence type="ECO:0000256" key="9">
    <source>
        <dbReference type="ARBA" id="ARBA00023141"/>
    </source>
</evidence>
<evidence type="ECO:0000256" key="4">
    <source>
        <dbReference type="ARBA" id="ARBA00022605"/>
    </source>
</evidence>
<keyword evidence="9 11" id="KW-0057">Aromatic amino acid biosynthesis</keyword>
<dbReference type="Pfam" id="PF01202">
    <property type="entry name" value="SKI"/>
    <property type="match status" value="1"/>
</dbReference>
<dbReference type="Proteomes" id="UP000032279">
    <property type="component" value="Unassembled WGS sequence"/>
</dbReference>
<evidence type="ECO:0000256" key="6">
    <source>
        <dbReference type="ARBA" id="ARBA00022741"/>
    </source>
</evidence>
<evidence type="ECO:0000256" key="1">
    <source>
        <dbReference type="ARBA" id="ARBA00004842"/>
    </source>
</evidence>